<feature type="compositionally biased region" description="Polar residues" evidence="3">
    <location>
        <begin position="215"/>
        <end position="226"/>
    </location>
</feature>
<keyword evidence="1 2" id="KW-0694">RNA-binding</keyword>
<feature type="compositionally biased region" description="Polar residues" evidence="3">
    <location>
        <begin position="121"/>
        <end position="142"/>
    </location>
</feature>
<dbReference type="InterPro" id="IPR045107">
    <property type="entry name" value="SAC3/GANP/THP3"/>
</dbReference>
<accession>A0A1D2NEG9</accession>
<feature type="region of interest" description="Disordered" evidence="3">
    <location>
        <begin position="86"/>
        <end position="226"/>
    </location>
</feature>
<feature type="compositionally biased region" description="Acidic residues" evidence="3">
    <location>
        <begin position="301"/>
        <end position="310"/>
    </location>
</feature>
<keyword evidence="6" id="KW-1185">Reference proteome</keyword>
<organism evidence="5 6">
    <name type="scientific">Orchesella cincta</name>
    <name type="common">Springtail</name>
    <name type="synonym">Podura cincta</name>
    <dbReference type="NCBI Taxonomy" id="48709"/>
    <lineage>
        <taxon>Eukaryota</taxon>
        <taxon>Metazoa</taxon>
        <taxon>Ecdysozoa</taxon>
        <taxon>Arthropoda</taxon>
        <taxon>Hexapoda</taxon>
        <taxon>Collembola</taxon>
        <taxon>Entomobryomorpha</taxon>
        <taxon>Entomobryoidea</taxon>
        <taxon>Orchesellidae</taxon>
        <taxon>Orchesellinae</taxon>
        <taxon>Orchesella</taxon>
    </lineage>
</organism>
<feature type="compositionally biased region" description="Acidic residues" evidence="3">
    <location>
        <begin position="344"/>
        <end position="382"/>
    </location>
</feature>
<dbReference type="Pfam" id="PF03399">
    <property type="entry name" value="SAC3_GANP"/>
    <property type="match status" value="1"/>
</dbReference>
<evidence type="ECO:0000313" key="6">
    <source>
        <dbReference type="Proteomes" id="UP000094527"/>
    </source>
</evidence>
<dbReference type="GO" id="GO:0006406">
    <property type="term" value="P:mRNA export from nucleus"/>
    <property type="evidence" value="ECO:0007669"/>
    <property type="project" value="TreeGrafter"/>
</dbReference>
<dbReference type="GO" id="GO:0005737">
    <property type="term" value="C:cytoplasm"/>
    <property type="evidence" value="ECO:0007669"/>
    <property type="project" value="TreeGrafter"/>
</dbReference>
<dbReference type="InterPro" id="IPR000504">
    <property type="entry name" value="RRM_dom"/>
</dbReference>
<dbReference type="Gene3D" id="3.30.70.330">
    <property type="match status" value="1"/>
</dbReference>
<evidence type="ECO:0000313" key="5">
    <source>
        <dbReference type="EMBL" id="ODN03654.1"/>
    </source>
</evidence>
<reference evidence="5 6" key="1">
    <citation type="journal article" date="2016" name="Genome Biol. Evol.">
        <title>Gene Family Evolution Reflects Adaptation to Soil Environmental Stressors in the Genome of the Collembolan Orchesella cincta.</title>
        <authorList>
            <person name="Faddeeva-Vakhrusheva A."/>
            <person name="Derks M.F."/>
            <person name="Anvar S.Y."/>
            <person name="Agamennone V."/>
            <person name="Suring W."/>
            <person name="Smit S."/>
            <person name="van Straalen N.M."/>
            <person name="Roelofs D."/>
        </authorList>
    </citation>
    <scope>NUCLEOTIDE SEQUENCE [LARGE SCALE GENOMIC DNA]</scope>
    <source>
        <tissue evidence="5">Mixed pool</tissue>
    </source>
</reference>
<dbReference type="OrthoDB" id="21502at2759"/>
<evidence type="ECO:0000256" key="3">
    <source>
        <dbReference type="SAM" id="MobiDB-lite"/>
    </source>
</evidence>
<evidence type="ECO:0000259" key="4">
    <source>
        <dbReference type="PROSITE" id="PS50102"/>
    </source>
</evidence>
<dbReference type="GO" id="GO:0070390">
    <property type="term" value="C:transcription export complex 2"/>
    <property type="evidence" value="ECO:0007669"/>
    <property type="project" value="TreeGrafter"/>
</dbReference>
<dbReference type="SMART" id="SM00360">
    <property type="entry name" value="RRM"/>
    <property type="match status" value="1"/>
</dbReference>
<feature type="compositionally biased region" description="Low complexity" evidence="3">
    <location>
        <begin position="86"/>
        <end position="104"/>
    </location>
</feature>
<dbReference type="Pfam" id="PF00076">
    <property type="entry name" value="RRM_1"/>
    <property type="match status" value="1"/>
</dbReference>
<dbReference type="GO" id="GO:0003723">
    <property type="term" value="F:RNA binding"/>
    <property type="evidence" value="ECO:0007669"/>
    <property type="project" value="UniProtKB-UniRule"/>
</dbReference>
<evidence type="ECO:0000256" key="2">
    <source>
        <dbReference type="PROSITE-ProRule" id="PRU00176"/>
    </source>
</evidence>
<feature type="region of interest" description="Disordered" evidence="3">
    <location>
        <begin position="252"/>
        <end position="408"/>
    </location>
</feature>
<evidence type="ECO:0000256" key="1">
    <source>
        <dbReference type="ARBA" id="ARBA00022884"/>
    </source>
</evidence>
<dbReference type="Proteomes" id="UP000094527">
    <property type="component" value="Unassembled WGS sequence"/>
</dbReference>
<dbReference type="Gene3D" id="1.25.40.990">
    <property type="match status" value="1"/>
</dbReference>
<dbReference type="PANTHER" id="PTHR12436">
    <property type="entry name" value="80 KDA MCM3-ASSOCIATED PROTEIN"/>
    <property type="match status" value="1"/>
</dbReference>
<gene>
    <name evidence="5" type="ORF">Ocin01_03050</name>
</gene>
<dbReference type="InterPro" id="IPR035979">
    <property type="entry name" value="RBD_domain_sf"/>
</dbReference>
<proteinExistence type="predicted"/>
<feature type="compositionally biased region" description="Basic and acidic residues" evidence="3">
    <location>
        <begin position="385"/>
        <end position="395"/>
    </location>
</feature>
<dbReference type="PROSITE" id="PS50102">
    <property type="entry name" value="RRM"/>
    <property type="match status" value="1"/>
</dbReference>
<feature type="compositionally biased region" description="Basic and acidic residues" evidence="3">
    <location>
        <begin position="498"/>
        <end position="513"/>
    </location>
</feature>
<comment type="caution">
    <text evidence="5">The sequence shown here is derived from an EMBL/GenBank/DDBJ whole genome shotgun (WGS) entry which is preliminary data.</text>
</comment>
<feature type="region of interest" description="Disordered" evidence="3">
    <location>
        <begin position="432"/>
        <end position="471"/>
    </location>
</feature>
<feature type="compositionally biased region" description="Low complexity" evidence="3">
    <location>
        <begin position="484"/>
        <end position="497"/>
    </location>
</feature>
<sequence length="1563" mass="173823">MESSTGDDASKKKSIVVVEMLEEFINRDILKKHFEKYGTVERLACSVSKRYAVIHFSTAEEADYAMKNGKIIKENAPPLKIFKSAKAAPTASQAQAQAQKSTSSGPPSTTRVVLRRKLSRTPVSTSPTSELPLSIPTTNVVNKSPEPPSTSQLGPLRSSIKVSRPSPFLRKRPSLGDRTGKSGPPMVSRNPFALPPRNMLTLDRRKEKISPGGPSISTSDLGSKSSPSIRKILKAATDKTISVNITLKESEKEQKPVVFQGAAFISPEGGASTTRDENDVTASTQSHSQDVPELPSSLQLDADENTEDVTETPGIESGGVDTNENDGYEFEEGDAGTQDTAEATTEEEEEEEEEGEILDDEDNDNEEDPDDEQDEEDDDDVYESPMKRFESEAKAAKSAAGGGFSFKLSKDNNSSSGSLFKLPFTSPFSLGDAPKPFSSASFGGAPKPFSSSTSFGDVPKPFTSTSLGDVPKPFTSTSFGIKVSASSGAKPSLSASKAADKADAPKEKQKEKPFVTPASLKKNDASEMEKAKPFPFGIFSSAGGSAASSKPVAPIVDVKSSIFSAKTTSSTSLPKRVGISAPPPPASIVATTSQVVVVPSTLQTQRDVPNPLLLSFNPDTPEAQELFSKRAVTVEERYRILEARDKIIRSRVPKTKVNVEEATRLIGTCPDMCPEKERYMRQFQRQLVGYETLPGPDVAVDHQRAIKVYSRSSADQEEPLPHELRPGPTLDYTMNYLLQTIVPLGDNPDDNLSDWYHFLWDRTRSIRKDITQQQIIDLTAVSLYEKCTRFHIHCGSRLCELDVHSFDPKLNDENLMKCLQSLEHLYEDLRRRQVTCPNEPEFRAYQIMMNLNEGDALYNAQQLPSWILNSTDVQIALKLHHNIYTKNFVAFFKSVEGLPYMTACILHRYFFQVRSLALRCLMKAYCTLPKFETSMPMSTLQRMLGYGLEEAQYFNYLCEAHGIHCDIEDNKVILKRKMFYLPEFPSIYREKHLIDSKLRTSVAEAVNGGPLPNIDFGSRIPQSSFNENGQLIPGDIVGSSSGNRAVISATISQNPESTTVKQLPKAIQPIIKSSFPFARVFQQRKETPPAPVLVVAKPEKEIDAACQAVTARLIDESIKQDIVELSEARLAEAKKNQEIAARKKLREEVATRVAQEFIEKAINQHVENVVRSQTISRIRQFVAIEEASKMALESLVDETVLINTSIAARTELILAKELHHRQLRTLKEIFARVRARFAFGKWSAYTRRKKLERELQQEKRREELWNFPAVNSYSLTTKDVYNAFCGRSSVQPSINKVDSLVTVDDLIKTTLENSPDSLTAPRAKRRSGGDSEIFPIPAKLPKLSPDISPMTVNRLRELWEFPAIDSYSRTNRQVLEAFCGSSVTKNSSVFTSSFTPIRKMPNFGPINFNKNTPFFRPIGSFSSDGRYSKEIQTKSAEGTTDMLKSVQNFLSQVREETQKLDSLETYQKSVDDMRKTCPLIDSQIESASAAHSARNAGDFSSSYSEFNNPEWMEVDNTAINMAALNFDNDDLLNCIQRFVLKIREEKAKSWNVDTFLNDIEVDL</sequence>
<dbReference type="EMBL" id="LJIJ01000067">
    <property type="protein sequence ID" value="ODN03654.1"/>
    <property type="molecule type" value="Genomic_DNA"/>
</dbReference>
<feature type="compositionally biased region" description="Acidic residues" evidence="3">
    <location>
        <begin position="323"/>
        <end position="334"/>
    </location>
</feature>
<dbReference type="InterPro" id="IPR012677">
    <property type="entry name" value="Nucleotide-bd_a/b_plait_sf"/>
</dbReference>
<protein>
    <submittedName>
        <fullName evidence="5">Germinal-center associated nuclear protein</fullName>
    </submittedName>
</protein>
<dbReference type="SUPFAM" id="SSF54928">
    <property type="entry name" value="RNA-binding domain, RBD"/>
    <property type="match status" value="1"/>
</dbReference>
<feature type="region of interest" description="Disordered" evidence="3">
    <location>
        <begin position="484"/>
        <end position="526"/>
    </location>
</feature>
<feature type="domain" description="RRM" evidence="4">
    <location>
        <begin position="14"/>
        <end position="86"/>
    </location>
</feature>
<dbReference type="PANTHER" id="PTHR12436:SF3">
    <property type="entry name" value="GERMINAL-CENTER ASSOCIATED NUCLEAR PROTEIN"/>
    <property type="match status" value="1"/>
</dbReference>
<dbReference type="InterPro" id="IPR005062">
    <property type="entry name" value="SAC3/GANP/THP3_conserved"/>
</dbReference>
<name>A0A1D2NEG9_ORCCI</name>
<dbReference type="STRING" id="48709.A0A1D2NEG9"/>
<feature type="compositionally biased region" description="Polar residues" evidence="3">
    <location>
        <begin position="280"/>
        <end position="289"/>
    </location>
</feature>